<proteinExistence type="inferred from homology"/>
<accession>A0A8J3RHM4</accession>
<evidence type="ECO:0000313" key="4">
    <source>
        <dbReference type="Proteomes" id="UP000616724"/>
    </source>
</evidence>
<feature type="binding site" evidence="1">
    <location>
        <position position="13"/>
    </location>
    <ligand>
        <name>Zn(2+)</name>
        <dbReference type="ChEBI" id="CHEBI:29105"/>
    </ligand>
</feature>
<comment type="similarity">
    <text evidence="1">Belongs to the ClpX chaperone family.</text>
</comment>
<dbReference type="InterPro" id="IPR010603">
    <property type="entry name" value="Znf_CppX_C4"/>
</dbReference>
<dbReference type="SUPFAM" id="SSF57716">
    <property type="entry name" value="Glucocorticoid receptor-like (DNA-binding domain)"/>
    <property type="match status" value="1"/>
</dbReference>
<feature type="binding site" evidence="1">
    <location>
        <position position="35"/>
    </location>
    <ligand>
        <name>Zn(2+)</name>
        <dbReference type="ChEBI" id="CHEBI:29105"/>
    </ligand>
</feature>
<feature type="binding site" evidence="1">
    <location>
        <position position="16"/>
    </location>
    <ligand>
        <name>Zn(2+)</name>
        <dbReference type="ChEBI" id="CHEBI:29105"/>
    </ligand>
</feature>
<protein>
    <recommendedName>
        <fullName evidence="2">ClpX-type ZB domain-containing protein</fullName>
    </recommendedName>
</protein>
<dbReference type="SMART" id="SM00994">
    <property type="entry name" value="zf-C4_ClpX"/>
    <property type="match status" value="1"/>
</dbReference>
<name>A0A8J3RHM4_9ACTN</name>
<gene>
    <name evidence="3" type="ORF">Plo01_14140</name>
</gene>
<feature type="domain" description="ClpX-type ZB" evidence="2">
    <location>
        <begin position="1"/>
        <end position="54"/>
    </location>
</feature>
<comment type="caution">
    <text evidence="3">The sequence shown here is derived from an EMBL/GenBank/DDBJ whole genome shotgun (WGS) entry which is preliminary data.</text>
</comment>
<dbReference type="Proteomes" id="UP000616724">
    <property type="component" value="Unassembled WGS sequence"/>
</dbReference>
<evidence type="ECO:0000256" key="1">
    <source>
        <dbReference type="PROSITE-ProRule" id="PRU01250"/>
    </source>
</evidence>
<dbReference type="Gene3D" id="6.20.220.10">
    <property type="entry name" value="ClpX chaperone, C4-type zinc finger domain"/>
    <property type="match status" value="1"/>
</dbReference>
<dbReference type="GO" id="GO:0051082">
    <property type="term" value="F:unfolded protein binding"/>
    <property type="evidence" value="ECO:0007669"/>
    <property type="project" value="UniProtKB-UniRule"/>
</dbReference>
<dbReference type="GO" id="GO:0046983">
    <property type="term" value="F:protein dimerization activity"/>
    <property type="evidence" value="ECO:0007669"/>
    <property type="project" value="UniProtKB-UniRule"/>
</dbReference>
<dbReference type="PROSITE" id="PS51902">
    <property type="entry name" value="CLPX_ZB"/>
    <property type="match status" value="1"/>
</dbReference>
<dbReference type="GO" id="GO:0006457">
    <property type="term" value="P:protein folding"/>
    <property type="evidence" value="ECO:0007669"/>
    <property type="project" value="UniProtKB-UniRule"/>
</dbReference>
<dbReference type="InterPro" id="IPR059188">
    <property type="entry name" value="Znf_CLPX-like"/>
</dbReference>
<keyword evidence="1" id="KW-0143">Chaperone</keyword>
<reference evidence="3 4" key="1">
    <citation type="submission" date="2021-01" db="EMBL/GenBank/DDBJ databases">
        <title>Whole genome shotgun sequence of Planobispora longispora NBRC 13918.</title>
        <authorList>
            <person name="Komaki H."/>
            <person name="Tamura T."/>
        </authorList>
    </citation>
    <scope>NUCLEOTIDE SEQUENCE [LARGE SCALE GENOMIC DNA]</scope>
    <source>
        <strain evidence="3 4">NBRC 13918</strain>
    </source>
</reference>
<keyword evidence="4" id="KW-1185">Reference proteome</keyword>
<dbReference type="Pfam" id="PF06689">
    <property type="entry name" value="zf-C4_ClpX"/>
    <property type="match status" value="1"/>
</dbReference>
<dbReference type="EMBL" id="BOOH01000013">
    <property type="protein sequence ID" value="GIH74985.1"/>
    <property type="molecule type" value="Genomic_DNA"/>
</dbReference>
<keyword evidence="1" id="KW-0862">Zinc</keyword>
<feature type="binding site" evidence="1">
    <location>
        <position position="38"/>
    </location>
    <ligand>
        <name>Zn(2+)</name>
        <dbReference type="ChEBI" id="CHEBI:29105"/>
    </ligand>
</feature>
<evidence type="ECO:0000259" key="2">
    <source>
        <dbReference type="PROSITE" id="PS51902"/>
    </source>
</evidence>
<organism evidence="3 4">
    <name type="scientific">Planobispora longispora</name>
    <dbReference type="NCBI Taxonomy" id="28887"/>
    <lineage>
        <taxon>Bacteria</taxon>
        <taxon>Bacillati</taxon>
        <taxon>Actinomycetota</taxon>
        <taxon>Actinomycetes</taxon>
        <taxon>Streptosporangiales</taxon>
        <taxon>Streptosporangiaceae</taxon>
        <taxon>Planobispora</taxon>
    </lineage>
</organism>
<dbReference type="AlphaFoldDB" id="A0A8J3RHM4"/>
<sequence length="123" mass="13518">MSTTSPTREKLRCSFCGKAGTEVGKLIAGPGVHICDECVRLCNDILSQVREAASEPEIPWAESMTDEQMLDHLPRVAAVASQVEDDLQTWVGRLRARGVTWARIGAALGMTRQSAWERFSGEE</sequence>
<keyword evidence="1" id="KW-0479">Metal-binding</keyword>
<dbReference type="InterPro" id="IPR038366">
    <property type="entry name" value="Znf_CppX_C4_sf"/>
</dbReference>
<dbReference type="GO" id="GO:0008270">
    <property type="term" value="F:zinc ion binding"/>
    <property type="evidence" value="ECO:0007669"/>
    <property type="project" value="UniProtKB-UniRule"/>
</dbReference>
<evidence type="ECO:0000313" key="3">
    <source>
        <dbReference type="EMBL" id="GIH74985.1"/>
    </source>
</evidence>